<feature type="region of interest" description="Disordered" evidence="1">
    <location>
        <begin position="945"/>
        <end position="966"/>
    </location>
</feature>
<feature type="region of interest" description="Disordered" evidence="1">
    <location>
        <begin position="774"/>
        <end position="798"/>
    </location>
</feature>
<feature type="region of interest" description="Disordered" evidence="1">
    <location>
        <begin position="497"/>
        <end position="534"/>
    </location>
</feature>
<proteinExistence type="predicted"/>
<feature type="region of interest" description="Disordered" evidence="1">
    <location>
        <begin position="563"/>
        <end position="590"/>
    </location>
</feature>
<dbReference type="OrthoDB" id="9374162at2759"/>
<feature type="compositionally biased region" description="Basic and acidic residues" evidence="1">
    <location>
        <begin position="505"/>
        <end position="524"/>
    </location>
</feature>
<evidence type="ECO:0000313" key="5">
    <source>
        <dbReference type="Proteomes" id="UP000182142"/>
    </source>
</evidence>
<dbReference type="InterPro" id="IPR038765">
    <property type="entry name" value="Papain-like_cys_pep_sf"/>
</dbReference>
<sequence length="1966" mass="227962">MEDTLLKYRIVDFRGNKNALDLWKKYVTEEVLRDPSLGRGMGMGKERSKREAKRVDTWLNLCGQRVHHWKDPNYFPECQSQEIPPDDGRQCSQGEEEKNDRLRTEKNKRRNDSPEDLVLSPPDQGKKKKKKKEEEKKKALLLRERMNYLQGFEKLLEKLDQDTEENFNKYQNDQGGETHGQCIVTYQNYECRNADLTYKEEVDFVRFFYSSVCLIKENKALIPRGNYLYELIHPQTTSSFPVPNKLSYYFVKLYINNKWRLVFVHLALPYNEENQILSCQSVDEKELWPHILMEALLTCFKIFHLPDYHFYLLEMLTGLKCINKSYDFISFGENLRAEKCFFIPCAVLFGKESINFCEHADVHTSRPYIHEEQSTDHSEEKTKQLNTENGEEDTKANMCALSSVCFSCSEPLKNSHLHQHHPPGRFIFLLCSAEKEYIKIKCEKIKPRHSIPYSHYQQSLLNAKKDIFLKGYAYINYRGNVRIKDAELVPVNNLNFLNGTSNRGNEGDKKRDENVSACETRKEPQTYSCDDANSDTQDITVNEDNTQQVLLLIRKILRDDKNRAKREKTVNEESDDKIHRMGTSKSSKKNTHKDIDKWIDEGELERLTQAINVNYTCQYLIKTNDSFLSKGETIFFLVNRNHFQVLSTNTYSKNKTPKIEGAQKKSNKIKLKSKYRSRDDMESAPSVTQEETFPYLFLICSVCINRSGNKYNMSLLRDDFKMQNEPNGSSGIKGYTNSNSTLVGENEEPLLSDGLHEFCFSFFSCKARRRKRCTGGDTMERKRNEEKRPNSSHADKRQGEILNLLTSKLGSVPEGVMTRGSSAFRCDNSGLNSGEKHPVLSPKDILNYECFVRKIGEERVTRNEDAKGADKVDKESTPTCAVPPNFFLDNRGYDEWRDYHFDEENRKRNIHLRGNMEHFFLVYVKRMRRGDFSIEWLEGNEKKKKKEVSSKQTKKSDDTQKGNYSLHSGSEEKLINCSFMSVEEYLEKKLKMKMAFLKKKLNIGKECPMKVLLRYIVTIPQVRNLPAPFFYLIHKANKLKIMSHLDLYICNVTRWKGIFDVENAKGRKKKKKKKSEKNDNSAEQEEGEDDDDEYEEDHPHNGMKNIFYKISMENIIHKICIPPCDNDDDEGKDECTYLFLVVSRKVERLIEKDLNFEITIASPSSGKDTSCEEYTKRKKANIQVKEVSSICKSYTFNHNGKHIDFAVKNDCPEENTSGEIHPKNDNPTEVENCSESSLLEQKQNNQTQVGIGDNLHLNTYNCQKKIKRFKLIKKITINSSSDRTWGSIYVNLKKSHLFKNILVKILKVKRKKITNEKCANLNFITNNWGREIIQKRRRKKSVFFKHIELSTSDLYLLQVEINMLSGSSEKQSIQESPLNCLPQRGKNISQTHLKNYPYVHADPLINVLLNFSDDVSLEEDTSNEDVENEMKKFLDLGKINLENLTLASQSKHMDNIFSLKSDLLFRYGGNYDEIFRHLSKVCSGDIQGGIPRALSVGENCHPCDGKRNKCTKGAYSWISPLTDNYYDDLLCTNNAGETTHLESSMSKEYFLQALSSVLKLSKETSAYVESNLLHQGNDRVGSGDFAQMLRAVGGETLCLTFGPPENGDQLYKQDKFEKFDKFDKYPFAKLMDTPPNTDRKEKKRKADDPTSKEFEASFDRFLSLSTDAKKTIDDMKANYNLKNKVDLFKIKMDAELQLRENTFYSLGGKTGSSTRTIVKKKCALTNMKKNVKCNPKGSEKVTLDLTNGRGNPPTDDSITNCDEDQTDHHHDKSRFYVQHKIDPAIENLQDLINVVRRVKASYIKLNDTKNIKLKNTKMMNERKTFIENIKNSVKTKRFKNHPTEELKNIYQKGIELKLHIYNSDLMKYIKTHYLLLDRLNEMKALLNISKFKKIKMTTNEKEPFNVEEAVTDKNLFMQIFSKCSDVIKNDKSLQLSDSYKNLFKEAQQIFNKMIEDTQKEEDEASL</sequence>
<evidence type="ECO:0008006" key="6">
    <source>
        <dbReference type="Google" id="ProtNLM"/>
    </source>
</evidence>
<accession>A0A1A7W1H3</accession>
<name>A0A1A7W1H3_PLAKH</name>
<reference evidence="3" key="2">
    <citation type="submission" date="2016-05" db="EMBL/GenBank/DDBJ databases">
        <authorList>
            <person name="Lavstsen T."/>
            <person name="Jespersen J.S."/>
        </authorList>
    </citation>
    <scope>NUCLEOTIDE SEQUENCE [LARGE SCALE GENOMIC DNA]</scope>
</reference>
<dbReference type="Proteomes" id="UP000182142">
    <property type="component" value="Unassembled WGS sequence"/>
</dbReference>
<dbReference type="EMBL" id="CWHR02000013">
    <property type="protein sequence ID" value="SBO27855.1"/>
    <property type="molecule type" value="Genomic_DNA"/>
</dbReference>
<feature type="compositionally biased region" description="Polar residues" evidence="1">
    <location>
        <begin position="1744"/>
        <end position="1760"/>
    </location>
</feature>
<feature type="region of interest" description="Disordered" evidence="1">
    <location>
        <begin position="1741"/>
        <end position="1770"/>
    </location>
</feature>
<feature type="region of interest" description="Disordered" evidence="1">
    <location>
        <begin position="1069"/>
        <end position="1098"/>
    </location>
</feature>
<feature type="compositionally biased region" description="Basic and acidic residues" evidence="1">
    <location>
        <begin position="369"/>
        <end position="383"/>
    </location>
</feature>
<protein>
    <recommendedName>
        <fullName evidence="6">Calpain catalytic domain-containing protein</fullName>
    </recommendedName>
</protein>
<evidence type="ECO:0000313" key="3">
    <source>
        <dbReference type="EMBL" id="SBO27855.1"/>
    </source>
</evidence>
<feature type="compositionally biased region" description="Basic and acidic residues" evidence="1">
    <location>
        <begin position="563"/>
        <end position="579"/>
    </location>
</feature>
<feature type="compositionally biased region" description="Basic residues" evidence="1">
    <location>
        <begin position="580"/>
        <end position="590"/>
    </location>
</feature>
<dbReference type="Proteomes" id="UP000182128">
    <property type="component" value="Unassembled WGS sequence"/>
</dbReference>
<reference evidence="4 5" key="1">
    <citation type="submission" date="2016-05" db="EMBL/GenBank/DDBJ databases">
        <authorList>
            <person name="Sharaf H."/>
        </authorList>
    </citation>
    <scope>NUCLEOTIDE SEQUENCE [LARGE SCALE GENOMIC DNA]</scope>
    <source>
        <strain evidence="4 5">H</strain>
    </source>
</reference>
<feature type="compositionally biased region" description="Acidic residues" evidence="1">
    <location>
        <begin position="1082"/>
        <end position="1096"/>
    </location>
</feature>
<dbReference type="EMBL" id="CWHQ02000013">
    <property type="protein sequence ID" value="SBO25028.1"/>
    <property type="molecule type" value="Genomic_DNA"/>
</dbReference>
<organism evidence="3 5">
    <name type="scientific">Plasmodium knowlesi (strain H)</name>
    <dbReference type="NCBI Taxonomy" id="5851"/>
    <lineage>
        <taxon>Eukaryota</taxon>
        <taxon>Sar</taxon>
        <taxon>Alveolata</taxon>
        <taxon>Apicomplexa</taxon>
        <taxon>Aconoidasida</taxon>
        <taxon>Haemosporida</taxon>
        <taxon>Plasmodiidae</taxon>
        <taxon>Plasmodium</taxon>
        <taxon>Plasmodium (Plasmodium)</taxon>
    </lineage>
</organism>
<dbReference type="SUPFAM" id="SSF54001">
    <property type="entry name" value="Cysteine proteinases"/>
    <property type="match status" value="1"/>
</dbReference>
<feature type="region of interest" description="Disordered" evidence="1">
    <location>
        <begin position="1629"/>
        <end position="1651"/>
    </location>
</feature>
<feature type="compositionally biased region" description="Basic and acidic residues" evidence="1">
    <location>
        <begin position="1637"/>
        <end position="1651"/>
    </location>
</feature>
<dbReference type="VEuPathDB" id="PlasmoDB:PKNH_1209100"/>
<gene>
    <name evidence="2" type="ORF">PKNA1_C2_1209100</name>
    <name evidence="3" type="ORF">PKNA1_H1_1209100</name>
</gene>
<feature type="compositionally biased region" description="Basic and acidic residues" evidence="1">
    <location>
        <begin position="95"/>
        <end position="113"/>
    </location>
</feature>
<feature type="compositionally biased region" description="Basic and acidic residues" evidence="1">
    <location>
        <begin position="778"/>
        <end position="798"/>
    </location>
</feature>
<feature type="region of interest" description="Disordered" evidence="1">
    <location>
        <begin position="369"/>
        <end position="389"/>
    </location>
</feature>
<feature type="compositionally biased region" description="Polar residues" evidence="1">
    <location>
        <begin position="1227"/>
        <end position="1236"/>
    </location>
</feature>
<evidence type="ECO:0000256" key="1">
    <source>
        <dbReference type="SAM" id="MobiDB-lite"/>
    </source>
</evidence>
<evidence type="ECO:0000313" key="2">
    <source>
        <dbReference type="EMBL" id="SBO25028.1"/>
    </source>
</evidence>
<evidence type="ECO:0000313" key="4">
    <source>
        <dbReference type="Proteomes" id="UP000182128"/>
    </source>
</evidence>
<feature type="region of interest" description="Disordered" evidence="1">
    <location>
        <begin position="1214"/>
        <end position="1236"/>
    </location>
</feature>
<feature type="region of interest" description="Disordered" evidence="1">
    <location>
        <begin position="77"/>
        <end position="135"/>
    </location>
</feature>